<comment type="catalytic activity">
    <reaction evidence="6 8">
        <text>hydrogencarbonate + H(+) = CO2 + H2O</text>
        <dbReference type="Rhea" id="RHEA:10748"/>
        <dbReference type="ChEBI" id="CHEBI:15377"/>
        <dbReference type="ChEBI" id="CHEBI:15378"/>
        <dbReference type="ChEBI" id="CHEBI:16526"/>
        <dbReference type="ChEBI" id="CHEBI:17544"/>
        <dbReference type="EC" id="4.2.1.1"/>
    </reaction>
</comment>
<dbReference type="Gene3D" id="3.40.1050.10">
    <property type="entry name" value="Carbonic anhydrase"/>
    <property type="match status" value="1"/>
</dbReference>
<dbReference type="SMART" id="SM00947">
    <property type="entry name" value="Pro_CA"/>
    <property type="match status" value="1"/>
</dbReference>
<evidence type="ECO:0000256" key="5">
    <source>
        <dbReference type="ARBA" id="ARBA00023239"/>
    </source>
</evidence>
<evidence type="ECO:0000313" key="9">
    <source>
        <dbReference type="Proteomes" id="UP000095283"/>
    </source>
</evidence>
<evidence type="ECO:0000256" key="4">
    <source>
        <dbReference type="ARBA" id="ARBA00022833"/>
    </source>
</evidence>
<evidence type="ECO:0000256" key="1">
    <source>
        <dbReference type="ARBA" id="ARBA00006217"/>
    </source>
</evidence>
<evidence type="ECO:0000256" key="2">
    <source>
        <dbReference type="ARBA" id="ARBA00012925"/>
    </source>
</evidence>
<feature type="binding site" evidence="7">
    <location>
        <position position="70"/>
    </location>
    <ligand>
        <name>Zn(2+)</name>
        <dbReference type="ChEBI" id="CHEBI:29105"/>
    </ligand>
</feature>
<comment type="cofactor">
    <cofactor evidence="7">
        <name>Zn(2+)</name>
        <dbReference type="ChEBI" id="CHEBI:29105"/>
    </cofactor>
    <text evidence="7">Binds 1 zinc ion per subunit.</text>
</comment>
<evidence type="ECO:0000256" key="8">
    <source>
        <dbReference type="RuleBase" id="RU003956"/>
    </source>
</evidence>
<dbReference type="WBParaSite" id="Hba_13029">
    <property type="protein sequence ID" value="Hba_13029"/>
    <property type="gene ID" value="Hba_13029"/>
</dbReference>
<dbReference type="GO" id="GO:0004089">
    <property type="term" value="F:carbonate dehydratase activity"/>
    <property type="evidence" value="ECO:0007669"/>
    <property type="project" value="UniProtKB-UniRule"/>
</dbReference>
<keyword evidence="5 8" id="KW-0456">Lyase</keyword>
<dbReference type="GO" id="GO:0008270">
    <property type="term" value="F:zinc ion binding"/>
    <property type="evidence" value="ECO:0007669"/>
    <property type="project" value="UniProtKB-UniRule"/>
</dbReference>
<name>A0A1I7X600_HETBA</name>
<dbReference type="InterPro" id="IPR001765">
    <property type="entry name" value="Carbonic_anhydrase"/>
</dbReference>
<keyword evidence="3 7" id="KW-0479">Metal-binding</keyword>
<proteinExistence type="inferred from homology"/>
<dbReference type="InterPro" id="IPR036874">
    <property type="entry name" value="Carbonic_anhydrase_sf"/>
</dbReference>
<evidence type="ECO:0000256" key="6">
    <source>
        <dbReference type="ARBA" id="ARBA00048348"/>
    </source>
</evidence>
<dbReference type="Pfam" id="PF00484">
    <property type="entry name" value="Pro_CA"/>
    <property type="match status" value="1"/>
</dbReference>
<dbReference type="PANTHER" id="PTHR11002:SF76">
    <property type="entry name" value="CARBONIC ANHYDRASE"/>
    <property type="match status" value="1"/>
</dbReference>
<dbReference type="PANTHER" id="PTHR11002">
    <property type="entry name" value="CARBONIC ANHYDRASE"/>
    <property type="match status" value="1"/>
</dbReference>
<dbReference type="AlphaFoldDB" id="A0A1I7X600"/>
<feature type="binding site" evidence="7">
    <location>
        <position position="73"/>
    </location>
    <ligand>
        <name>Zn(2+)</name>
        <dbReference type="ChEBI" id="CHEBI:29105"/>
    </ligand>
</feature>
<feature type="binding site" evidence="7">
    <location>
        <position position="6"/>
    </location>
    <ligand>
        <name>Zn(2+)</name>
        <dbReference type="ChEBI" id="CHEBI:29105"/>
    </ligand>
</feature>
<organism evidence="9 10">
    <name type="scientific">Heterorhabditis bacteriophora</name>
    <name type="common">Entomopathogenic nematode worm</name>
    <dbReference type="NCBI Taxonomy" id="37862"/>
    <lineage>
        <taxon>Eukaryota</taxon>
        <taxon>Metazoa</taxon>
        <taxon>Ecdysozoa</taxon>
        <taxon>Nematoda</taxon>
        <taxon>Chromadorea</taxon>
        <taxon>Rhabditida</taxon>
        <taxon>Rhabditina</taxon>
        <taxon>Rhabditomorpha</taxon>
        <taxon>Strongyloidea</taxon>
        <taxon>Heterorhabditidae</taxon>
        <taxon>Heterorhabditis</taxon>
    </lineage>
</organism>
<dbReference type="Proteomes" id="UP000095283">
    <property type="component" value="Unplaced"/>
</dbReference>
<evidence type="ECO:0000313" key="10">
    <source>
        <dbReference type="WBParaSite" id="Hba_13029"/>
    </source>
</evidence>
<keyword evidence="4 7" id="KW-0862">Zinc</keyword>
<evidence type="ECO:0000256" key="3">
    <source>
        <dbReference type="ARBA" id="ARBA00022723"/>
    </source>
</evidence>
<protein>
    <recommendedName>
        <fullName evidence="2 8">Carbonic anhydrase</fullName>
        <ecNumber evidence="2 8">4.2.1.1</ecNumber>
    </recommendedName>
    <alternativeName>
        <fullName evidence="8">Carbonate dehydratase</fullName>
    </alternativeName>
</protein>
<evidence type="ECO:0000256" key="7">
    <source>
        <dbReference type="PIRSR" id="PIRSR601765-1"/>
    </source>
</evidence>
<sequence>MFTCMDSRMLPTRFTQSKVGDMFVVRNAGNMVPDAQNYGFSSEVSVTTEPAALELAVKRGGIRHIIVCGHSDCKAMNLLYGLHQCPKNFDSSSPMDHWVRSNGYRTMKRWGF</sequence>
<comment type="function">
    <text evidence="8">Reversible hydration of carbon dioxide.</text>
</comment>
<keyword evidence="9" id="KW-1185">Reference proteome</keyword>
<comment type="similarity">
    <text evidence="1 8">Belongs to the beta-class carbonic anhydrase family.</text>
</comment>
<dbReference type="EC" id="4.2.1.1" evidence="2 8"/>
<reference evidence="10" key="1">
    <citation type="submission" date="2016-11" db="UniProtKB">
        <authorList>
            <consortium name="WormBaseParasite"/>
        </authorList>
    </citation>
    <scope>IDENTIFICATION</scope>
</reference>
<feature type="binding site" evidence="7">
    <location>
        <position position="4"/>
    </location>
    <ligand>
        <name>Zn(2+)</name>
        <dbReference type="ChEBI" id="CHEBI:29105"/>
    </ligand>
</feature>
<dbReference type="SUPFAM" id="SSF53056">
    <property type="entry name" value="beta-carbonic anhydrase, cab"/>
    <property type="match status" value="1"/>
</dbReference>
<accession>A0A1I7X600</accession>